<name>A0AA95NH47_9BURK</name>
<evidence type="ECO:0000259" key="6">
    <source>
        <dbReference type="Pfam" id="PF08447"/>
    </source>
</evidence>
<keyword evidence="5" id="KW-0418">Kinase</keyword>
<evidence type="ECO:0000313" key="7">
    <source>
        <dbReference type="EMBL" id="WIT14319.1"/>
    </source>
</evidence>
<sequence>MDMQQSMDFRWRQAIEAGELGVWDLRPELETVHHSPQWKQRLGFPAPHGADSTHFWRCRVHPDDLEMMLAAMRAHARGAQPGYEATFRLRSNGSGYRVMHSRGRAIERSAEGRVQRMVGTMIDLTGRPATPAGGLPDGPRGLMDGLPLTLPFHLLLSAELSDAGQPDAQRAPIAVERRRVLGMVEDLLHAAVAQLDGLRQR</sequence>
<proteinExistence type="predicted"/>
<dbReference type="KEGG" id="pais:PFX98_12055"/>
<dbReference type="EMBL" id="CP116346">
    <property type="protein sequence ID" value="WIT14319.1"/>
    <property type="molecule type" value="Genomic_DNA"/>
</dbReference>
<dbReference type="Proteomes" id="UP001177769">
    <property type="component" value="Chromosome"/>
</dbReference>
<organism evidence="7 8">
    <name type="scientific">Paucibacter sediminis</name>
    <dbReference type="NCBI Taxonomy" id="3019553"/>
    <lineage>
        <taxon>Bacteria</taxon>
        <taxon>Pseudomonadati</taxon>
        <taxon>Pseudomonadota</taxon>
        <taxon>Betaproteobacteria</taxon>
        <taxon>Burkholderiales</taxon>
        <taxon>Sphaerotilaceae</taxon>
        <taxon>Roseateles</taxon>
    </lineage>
</organism>
<dbReference type="Gene3D" id="3.30.450.20">
    <property type="entry name" value="PAS domain"/>
    <property type="match status" value="1"/>
</dbReference>
<evidence type="ECO:0000256" key="4">
    <source>
        <dbReference type="ARBA" id="ARBA00022679"/>
    </source>
</evidence>
<evidence type="ECO:0000256" key="5">
    <source>
        <dbReference type="ARBA" id="ARBA00022777"/>
    </source>
</evidence>
<dbReference type="InterPro" id="IPR052162">
    <property type="entry name" value="Sensor_kinase/Photoreceptor"/>
</dbReference>
<dbReference type="InterPro" id="IPR013655">
    <property type="entry name" value="PAS_fold_3"/>
</dbReference>
<comment type="catalytic activity">
    <reaction evidence="1">
        <text>ATP + protein L-histidine = ADP + protein N-phospho-L-histidine.</text>
        <dbReference type="EC" id="2.7.13.3"/>
    </reaction>
</comment>
<dbReference type="SUPFAM" id="SSF55785">
    <property type="entry name" value="PYP-like sensor domain (PAS domain)"/>
    <property type="match status" value="1"/>
</dbReference>
<accession>A0AA95NH47</accession>
<dbReference type="InterPro" id="IPR035965">
    <property type="entry name" value="PAS-like_dom_sf"/>
</dbReference>
<gene>
    <name evidence="7" type="ORF">PFX98_12055</name>
</gene>
<reference evidence="7" key="1">
    <citation type="submission" date="2023-01" db="EMBL/GenBank/DDBJ databases">
        <title>Whole genome sequence of Paucibacter sp. S2-9 isolated from pond sediment.</title>
        <authorList>
            <person name="Jung J.Y."/>
        </authorList>
    </citation>
    <scope>NUCLEOTIDE SEQUENCE</scope>
    <source>
        <strain evidence="7">S2-9</strain>
    </source>
</reference>
<dbReference type="Pfam" id="PF08447">
    <property type="entry name" value="PAS_3"/>
    <property type="match status" value="1"/>
</dbReference>
<keyword evidence="8" id="KW-1185">Reference proteome</keyword>
<dbReference type="PANTHER" id="PTHR43304">
    <property type="entry name" value="PHYTOCHROME-LIKE PROTEIN CPH1"/>
    <property type="match status" value="1"/>
</dbReference>
<dbReference type="GO" id="GO:0004673">
    <property type="term" value="F:protein histidine kinase activity"/>
    <property type="evidence" value="ECO:0007669"/>
    <property type="project" value="UniProtKB-EC"/>
</dbReference>
<keyword evidence="4" id="KW-0808">Transferase</keyword>
<dbReference type="RefSeq" id="WP_285235448.1">
    <property type="nucleotide sequence ID" value="NZ_CP116346.1"/>
</dbReference>
<evidence type="ECO:0000256" key="3">
    <source>
        <dbReference type="ARBA" id="ARBA00022553"/>
    </source>
</evidence>
<dbReference type="PANTHER" id="PTHR43304:SF1">
    <property type="entry name" value="PAC DOMAIN-CONTAINING PROTEIN"/>
    <property type="match status" value="1"/>
</dbReference>
<evidence type="ECO:0000256" key="1">
    <source>
        <dbReference type="ARBA" id="ARBA00000085"/>
    </source>
</evidence>
<keyword evidence="3" id="KW-0597">Phosphoprotein</keyword>
<evidence type="ECO:0000256" key="2">
    <source>
        <dbReference type="ARBA" id="ARBA00012438"/>
    </source>
</evidence>
<protein>
    <recommendedName>
        <fullName evidence="2">histidine kinase</fullName>
        <ecNumber evidence="2">2.7.13.3</ecNumber>
    </recommendedName>
</protein>
<dbReference type="AlphaFoldDB" id="A0AA95NH47"/>
<dbReference type="EC" id="2.7.13.3" evidence="2"/>
<evidence type="ECO:0000313" key="8">
    <source>
        <dbReference type="Proteomes" id="UP001177769"/>
    </source>
</evidence>
<feature type="domain" description="PAS fold-3" evidence="6">
    <location>
        <begin position="32"/>
        <end position="121"/>
    </location>
</feature>